<dbReference type="EMBL" id="UOGK01000177">
    <property type="protein sequence ID" value="VAX38980.1"/>
    <property type="molecule type" value="Genomic_DNA"/>
</dbReference>
<proteinExistence type="predicted"/>
<gene>
    <name evidence="1" type="ORF">MNBD_PLANCTO03-293</name>
</gene>
<name>A0A3B1DUV3_9ZZZZ</name>
<feature type="non-terminal residue" evidence="1">
    <location>
        <position position="1"/>
    </location>
</feature>
<dbReference type="Gene3D" id="2.60.120.200">
    <property type="match status" value="1"/>
</dbReference>
<dbReference type="InterPro" id="IPR025975">
    <property type="entry name" value="Polysacc_lyase"/>
</dbReference>
<dbReference type="AlphaFoldDB" id="A0A3B1DUV3"/>
<sequence length="221" mass="24736">APSVPEYNALRDCLMAGTCDFLDNRIDFDPTVARTGEQSLRFYAVPPSPESQTSKSMVERGLFFFRQDDHAWFSGWYKVEEALPFTLLDFETSGITLRPGLRITLRSGALSAELKWLDKPQYLQEPGSVVPFPIGRWVHVRVHVLFSEDEFGKIEIWQDGIKILSQHGRTLPTADAVIDFVQIGITATPRETVLHVDDVQVSATRIPGNPNGKLKTAAPKP</sequence>
<dbReference type="Pfam" id="PF14099">
    <property type="entry name" value="Polysacc_lyase"/>
    <property type="match status" value="1"/>
</dbReference>
<protein>
    <submittedName>
        <fullName evidence="1">Uncharacterized protein</fullName>
    </submittedName>
</protein>
<accession>A0A3B1DUV3</accession>
<reference evidence="1" key="1">
    <citation type="submission" date="2018-06" db="EMBL/GenBank/DDBJ databases">
        <authorList>
            <person name="Zhirakovskaya E."/>
        </authorList>
    </citation>
    <scope>NUCLEOTIDE SEQUENCE</scope>
</reference>
<evidence type="ECO:0000313" key="1">
    <source>
        <dbReference type="EMBL" id="VAX38980.1"/>
    </source>
</evidence>
<organism evidence="1">
    <name type="scientific">hydrothermal vent metagenome</name>
    <dbReference type="NCBI Taxonomy" id="652676"/>
    <lineage>
        <taxon>unclassified sequences</taxon>
        <taxon>metagenomes</taxon>
        <taxon>ecological metagenomes</taxon>
    </lineage>
</organism>